<name>A0A9N7YKE8_PLEPL</name>
<proteinExistence type="predicted"/>
<evidence type="ECO:0000256" key="1">
    <source>
        <dbReference type="SAM" id="MobiDB-lite"/>
    </source>
</evidence>
<reference evidence="2" key="1">
    <citation type="submission" date="2020-03" db="EMBL/GenBank/DDBJ databases">
        <authorList>
            <person name="Weist P."/>
        </authorList>
    </citation>
    <scope>NUCLEOTIDE SEQUENCE</scope>
</reference>
<dbReference type="AlphaFoldDB" id="A0A9N7YKE8"/>
<organism evidence="2 3">
    <name type="scientific">Pleuronectes platessa</name>
    <name type="common">European plaice</name>
    <dbReference type="NCBI Taxonomy" id="8262"/>
    <lineage>
        <taxon>Eukaryota</taxon>
        <taxon>Metazoa</taxon>
        <taxon>Chordata</taxon>
        <taxon>Craniata</taxon>
        <taxon>Vertebrata</taxon>
        <taxon>Euteleostomi</taxon>
        <taxon>Actinopterygii</taxon>
        <taxon>Neopterygii</taxon>
        <taxon>Teleostei</taxon>
        <taxon>Neoteleostei</taxon>
        <taxon>Acanthomorphata</taxon>
        <taxon>Carangaria</taxon>
        <taxon>Pleuronectiformes</taxon>
        <taxon>Pleuronectoidei</taxon>
        <taxon>Pleuronectidae</taxon>
        <taxon>Pleuronectes</taxon>
    </lineage>
</organism>
<accession>A0A9N7YKE8</accession>
<comment type="caution">
    <text evidence="2">The sequence shown here is derived from an EMBL/GenBank/DDBJ whole genome shotgun (WGS) entry which is preliminary data.</text>
</comment>
<keyword evidence="3" id="KW-1185">Reference proteome</keyword>
<evidence type="ECO:0000313" key="2">
    <source>
        <dbReference type="EMBL" id="CAB1428883.1"/>
    </source>
</evidence>
<dbReference type="Proteomes" id="UP001153269">
    <property type="component" value="Unassembled WGS sequence"/>
</dbReference>
<protein>
    <submittedName>
        <fullName evidence="2">Uncharacterized protein</fullName>
    </submittedName>
</protein>
<dbReference type="EMBL" id="CADEAL010001098">
    <property type="protein sequence ID" value="CAB1428883.1"/>
    <property type="molecule type" value="Genomic_DNA"/>
</dbReference>
<feature type="region of interest" description="Disordered" evidence="1">
    <location>
        <begin position="1"/>
        <end position="45"/>
    </location>
</feature>
<evidence type="ECO:0000313" key="3">
    <source>
        <dbReference type="Proteomes" id="UP001153269"/>
    </source>
</evidence>
<gene>
    <name evidence="2" type="ORF">PLEPLA_LOCUS16858</name>
</gene>
<sequence length="107" mass="11903">MNGSRRGLLPQRRTDVCDTTEPLPHARPDGTTSTGPIKHFSGAQSAEKIGKVCRTVSRSNGVVDRAGWGAGAGLGYRLEERGDEAVQLEGERWRNRDQEKIERWSRE</sequence>